<accession>A0A919SS29</accession>
<dbReference type="AlphaFoldDB" id="A0A919SS29"/>
<protein>
    <recommendedName>
        <fullName evidence="4">DUF4190 domain-containing protein</fullName>
    </recommendedName>
</protein>
<feature type="transmembrane region" description="Helical" evidence="1">
    <location>
        <begin position="59"/>
        <end position="82"/>
    </location>
</feature>
<keyword evidence="3" id="KW-1185">Reference proteome</keyword>
<evidence type="ECO:0000256" key="1">
    <source>
        <dbReference type="SAM" id="Phobius"/>
    </source>
</evidence>
<organism evidence="2 3">
    <name type="scientific">Winogradskya consettensis</name>
    <dbReference type="NCBI Taxonomy" id="113560"/>
    <lineage>
        <taxon>Bacteria</taxon>
        <taxon>Bacillati</taxon>
        <taxon>Actinomycetota</taxon>
        <taxon>Actinomycetes</taxon>
        <taxon>Micromonosporales</taxon>
        <taxon>Micromonosporaceae</taxon>
        <taxon>Winogradskya</taxon>
    </lineage>
</organism>
<comment type="caution">
    <text evidence="2">The sequence shown here is derived from an EMBL/GenBank/DDBJ whole genome shotgun (WGS) entry which is preliminary data.</text>
</comment>
<name>A0A919SS29_9ACTN</name>
<dbReference type="Proteomes" id="UP000680865">
    <property type="component" value="Unassembled WGS sequence"/>
</dbReference>
<proteinExistence type="predicted"/>
<gene>
    <name evidence="2" type="ORF">Aco04nite_55310</name>
</gene>
<keyword evidence="1" id="KW-1133">Transmembrane helix</keyword>
<feature type="transmembrane region" description="Helical" evidence="1">
    <location>
        <begin position="20"/>
        <end position="47"/>
    </location>
</feature>
<evidence type="ECO:0008006" key="4">
    <source>
        <dbReference type="Google" id="ProtNLM"/>
    </source>
</evidence>
<reference evidence="2" key="1">
    <citation type="submission" date="2021-03" db="EMBL/GenBank/DDBJ databases">
        <title>Whole genome shotgun sequence of Actinoplanes consettensis NBRC 14913.</title>
        <authorList>
            <person name="Komaki H."/>
            <person name="Tamura T."/>
        </authorList>
    </citation>
    <scope>NUCLEOTIDE SEQUENCE</scope>
    <source>
        <strain evidence="2">NBRC 14913</strain>
    </source>
</reference>
<evidence type="ECO:0000313" key="3">
    <source>
        <dbReference type="Proteomes" id="UP000680865"/>
    </source>
</evidence>
<keyword evidence="1" id="KW-0472">Membrane</keyword>
<dbReference type="EMBL" id="BOQP01000030">
    <property type="protein sequence ID" value="GIM77431.1"/>
    <property type="molecule type" value="Genomic_DNA"/>
</dbReference>
<evidence type="ECO:0000313" key="2">
    <source>
        <dbReference type="EMBL" id="GIM77431.1"/>
    </source>
</evidence>
<keyword evidence="1" id="KW-0812">Transmembrane</keyword>
<sequence length="85" mass="8490">MMAQVTSTRPTRSGVTAARVCTIVGFVFAALAIVFFPPVFGLVAVILGVVAGSLGDRPLGWYAAAAGVAGAVLGMVLSALLLNAV</sequence>